<protein>
    <submittedName>
        <fullName evidence="2">Uncharacterized protein</fullName>
    </submittedName>
</protein>
<accession>A0A0U3ABZ2</accession>
<gene>
    <name evidence="2" type="ORF">AT746_09880</name>
</gene>
<evidence type="ECO:0000256" key="1">
    <source>
        <dbReference type="SAM" id="Phobius"/>
    </source>
</evidence>
<evidence type="ECO:0000313" key="3">
    <source>
        <dbReference type="Proteomes" id="UP000068447"/>
    </source>
</evidence>
<reference evidence="2 3" key="1">
    <citation type="submission" date="2015-12" db="EMBL/GenBank/DDBJ databases">
        <title>Complete genome of Lacimicrobium alkaliphilum KCTC 32984.</title>
        <authorList>
            <person name="Kim S.-G."/>
            <person name="Lee Y.-J."/>
        </authorList>
    </citation>
    <scope>NUCLEOTIDE SEQUENCE [LARGE SCALE GENOMIC DNA]</scope>
    <source>
        <strain evidence="2 3">YelD216</strain>
    </source>
</reference>
<dbReference type="RefSeq" id="WP_062479848.1">
    <property type="nucleotide sequence ID" value="NZ_CP013650.1"/>
</dbReference>
<proteinExistence type="predicted"/>
<keyword evidence="1" id="KW-0472">Membrane</keyword>
<feature type="transmembrane region" description="Helical" evidence="1">
    <location>
        <begin position="24"/>
        <end position="49"/>
    </location>
</feature>
<dbReference type="KEGG" id="lal:AT746_09880"/>
<keyword evidence="1" id="KW-0812">Transmembrane</keyword>
<feature type="transmembrane region" description="Helical" evidence="1">
    <location>
        <begin position="69"/>
        <end position="94"/>
    </location>
</feature>
<evidence type="ECO:0000313" key="2">
    <source>
        <dbReference type="EMBL" id="ALS98542.1"/>
    </source>
</evidence>
<organism evidence="2 3">
    <name type="scientific">Lacimicrobium alkaliphilum</name>
    <dbReference type="NCBI Taxonomy" id="1526571"/>
    <lineage>
        <taxon>Bacteria</taxon>
        <taxon>Pseudomonadati</taxon>
        <taxon>Pseudomonadota</taxon>
        <taxon>Gammaproteobacteria</taxon>
        <taxon>Alteromonadales</taxon>
        <taxon>Alteromonadaceae</taxon>
        <taxon>Lacimicrobium</taxon>
    </lineage>
</organism>
<sequence>MMNKEDNHWDGVDRRHTPAKKDTLYRVLSIGVILGWCLFVIAMLVFHYARPEISPGFFDYKNVNSRDFWDAPMTLILLLLLGGCFLLSVAALIIRAKRARRRNDGLWLNLFFLFIGTLASLLWLIWEFI</sequence>
<dbReference type="Proteomes" id="UP000068447">
    <property type="component" value="Chromosome"/>
</dbReference>
<feature type="transmembrane region" description="Helical" evidence="1">
    <location>
        <begin position="106"/>
        <end position="126"/>
    </location>
</feature>
<keyword evidence="3" id="KW-1185">Reference proteome</keyword>
<dbReference type="AlphaFoldDB" id="A0A0U3ABZ2"/>
<dbReference type="EMBL" id="CP013650">
    <property type="protein sequence ID" value="ALS98542.1"/>
    <property type="molecule type" value="Genomic_DNA"/>
</dbReference>
<name>A0A0U3ABZ2_9ALTE</name>
<keyword evidence="1" id="KW-1133">Transmembrane helix</keyword>
<dbReference type="OrthoDB" id="6240672at2"/>